<evidence type="ECO:0000313" key="2">
    <source>
        <dbReference type="EMBL" id="KAK5257249.1"/>
    </source>
</evidence>
<gene>
    <name evidence="2" type="ORF">LTR16_001196</name>
</gene>
<comment type="caution">
    <text evidence="2">The sequence shown here is derived from an EMBL/GenBank/DDBJ whole genome shotgun (WGS) entry which is preliminary data.</text>
</comment>
<evidence type="ECO:0000256" key="1">
    <source>
        <dbReference type="SAM" id="MobiDB-lite"/>
    </source>
</evidence>
<name>A0ABR0LZL9_9PEZI</name>
<feature type="non-terminal residue" evidence="2">
    <location>
        <position position="1"/>
    </location>
</feature>
<organism evidence="2 3">
    <name type="scientific">Cryomyces antarcticus</name>
    <dbReference type="NCBI Taxonomy" id="329879"/>
    <lineage>
        <taxon>Eukaryota</taxon>
        <taxon>Fungi</taxon>
        <taxon>Dikarya</taxon>
        <taxon>Ascomycota</taxon>
        <taxon>Pezizomycotina</taxon>
        <taxon>Dothideomycetes</taxon>
        <taxon>Dothideomycetes incertae sedis</taxon>
        <taxon>Cryomyces</taxon>
    </lineage>
</organism>
<sequence length="161" mass="18157">LDIFVWSRASDAIQARMERLWGRGRDGAGDAVADGPRYNTVALRLDGEGDDEYDGDEEYDEDEEEKVDDEWRGRKMRVQVGPRTKVEKWRKRVGHELAQGEEWSDAETAAGGEGEERVERWYRVAEKECACGRAQGCNEVEDIETAVGCGKLATARTRGMI</sequence>
<proteinExistence type="predicted"/>
<accession>A0ABR0LZL9</accession>
<reference evidence="2 3" key="1">
    <citation type="submission" date="2023-08" db="EMBL/GenBank/DDBJ databases">
        <title>Black Yeasts Isolated from many extreme environments.</title>
        <authorList>
            <person name="Coleine C."/>
            <person name="Stajich J.E."/>
            <person name="Selbmann L."/>
        </authorList>
    </citation>
    <scope>NUCLEOTIDE SEQUENCE [LARGE SCALE GENOMIC DNA]</scope>
    <source>
        <strain evidence="2 3">CCFEE 536</strain>
    </source>
</reference>
<dbReference type="EMBL" id="JAVRRA010008262">
    <property type="protein sequence ID" value="KAK5257249.1"/>
    <property type="molecule type" value="Genomic_DNA"/>
</dbReference>
<protein>
    <submittedName>
        <fullName evidence="2">Uncharacterized protein</fullName>
    </submittedName>
</protein>
<feature type="region of interest" description="Disordered" evidence="1">
    <location>
        <begin position="45"/>
        <end position="67"/>
    </location>
</feature>
<evidence type="ECO:0000313" key="3">
    <source>
        <dbReference type="Proteomes" id="UP001357485"/>
    </source>
</evidence>
<keyword evidence="3" id="KW-1185">Reference proteome</keyword>
<dbReference type="Proteomes" id="UP001357485">
    <property type="component" value="Unassembled WGS sequence"/>
</dbReference>
<feature type="compositionally biased region" description="Acidic residues" evidence="1">
    <location>
        <begin position="48"/>
        <end position="67"/>
    </location>
</feature>